<keyword evidence="2" id="KW-1185">Reference proteome</keyword>
<gene>
    <name evidence="1" type="ORF">BIY23_00140</name>
</gene>
<evidence type="ECO:0000313" key="1">
    <source>
        <dbReference type="EMBL" id="OEY86907.1"/>
    </source>
</evidence>
<reference evidence="1 2" key="1">
    <citation type="submission" date="2016-09" db="EMBL/GenBank/DDBJ databases">
        <title>Genomic evidence for plant-parasitic nematodes as the earliest Wolbachia hosts.</title>
        <authorList>
            <person name="Brown A.M."/>
            <person name="Wasala S.K."/>
            <person name="Howe D.K."/>
            <person name="Peetz A.B."/>
            <person name="Zasada I.A."/>
            <person name="Denver D.R."/>
        </authorList>
    </citation>
    <scope>NUCLEOTIDE SEQUENCE [LARGE SCALE GENOMIC DNA]</scope>
    <source>
        <strain evidence="2">wPpe</strain>
    </source>
</reference>
<dbReference type="AlphaFoldDB" id="A0A1E7QKH7"/>
<dbReference type="OrthoDB" id="7163984at2"/>
<proteinExistence type="predicted"/>
<dbReference type="EMBL" id="MJMG01000001">
    <property type="protein sequence ID" value="OEY86907.1"/>
    <property type="molecule type" value="Genomic_DNA"/>
</dbReference>
<dbReference type="Proteomes" id="UP000175679">
    <property type="component" value="Unassembled WGS sequence"/>
</dbReference>
<protein>
    <submittedName>
        <fullName evidence="1">Uncharacterized protein</fullName>
    </submittedName>
</protein>
<comment type="caution">
    <text evidence="1">The sequence shown here is derived from an EMBL/GenBank/DDBJ whole genome shotgun (WGS) entry which is preliminary data.</text>
</comment>
<organism evidence="1 2">
    <name type="scientific">Wolbachia pipientis</name>
    <dbReference type="NCBI Taxonomy" id="955"/>
    <lineage>
        <taxon>Bacteria</taxon>
        <taxon>Pseudomonadati</taxon>
        <taxon>Pseudomonadota</taxon>
        <taxon>Alphaproteobacteria</taxon>
        <taxon>Rickettsiales</taxon>
        <taxon>Anaplasmataceae</taxon>
        <taxon>Wolbachieae</taxon>
        <taxon>Wolbachia</taxon>
    </lineage>
</organism>
<evidence type="ECO:0000313" key="2">
    <source>
        <dbReference type="Proteomes" id="UP000175679"/>
    </source>
</evidence>
<accession>A0A1E7QKH7</accession>
<dbReference type="RefSeq" id="WP_070064559.1">
    <property type="nucleotide sequence ID" value="NZ_MJMG01000001.1"/>
</dbReference>
<name>A0A1E7QKH7_WOLPI</name>
<sequence>MKNNAKINIVNWEVIKNCEYTENYLSKITTLYVIKIYKPEIRTILVRIGITSENIFLNKAIVIDIMEDIFPYKFNSKKKSNISRLKDLYTYLCSIVNKSIPGEMLESLTNEYKDSVNLLKAMT</sequence>